<evidence type="ECO:0000313" key="6">
    <source>
        <dbReference type="EMBL" id="KAH3832165.1"/>
    </source>
</evidence>
<keyword evidence="3" id="KW-0732">Signal</keyword>
<dbReference type="Proteomes" id="UP000828390">
    <property type="component" value="Unassembled WGS sequence"/>
</dbReference>
<evidence type="ECO:0000256" key="1">
    <source>
        <dbReference type="ARBA" id="ARBA00004613"/>
    </source>
</evidence>
<evidence type="ECO:0000256" key="4">
    <source>
        <dbReference type="ARBA" id="ARBA00022737"/>
    </source>
</evidence>
<gene>
    <name evidence="6" type="ORF">DPMN_105442</name>
</gene>
<comment type="subcellular location">
    <subcellularLocation>
        <location evidence="1">Secreted</location>
    </subcellularLocation>
</comment>
<dbReference type="InterPro" id="IPR036383">
    <property type="entry name" value="TSP1_rpt_sf"/>
</dbReference>
<dbReference type="PANTHER" id="PTHR22906:SF43">
    <property type="entry name" value="PROPERDIN"/>
    <property type="match status" value="1"/>
</dbReference>
<evidence type="ECO:0008006" key="8">
    <source>
        <dbReference type="Google" id="ProtNLM"/>
    </source>
</evidence>
<dbReference type="Gene3D" id="2.20.100.10">
    <property type="entry name" value="Thrombospondin type-1 (TSP1) repeat"/>
    <property type="match status" value="3"/>
</dbReference>
<dbReference type="PANTHER" id="PTHR22906">
    <property type="entry name" value="PROPERDIN"/>
    <property type="match status" value="1"/>
</dbReference>
<dbReference type="Pfam" id="PF00090">
    <property type="entry name" value="TSP_1"/>
    <property type="match status" value="3"/>
</dbReference>
<accession>A0A9D4HBU1</accession>
<dbReference type="FunFam" id="2.20.100.10:FF:000007">
    <property type="entry name" value="Thrombospondin 1"/>
    <property type="match status" value="1"/>
</dbReference>
<name>A0A9D4HBU1_DREPO</name>
<dbReference type="EMBL" id="JAIWYP010000004">
    <property type="protein sequence ID" value="KAH3832165.1"/>
    <property type="molecule type" value="Genomic_DNA"/>
</dbReference>
<keyword evidence="2" id="KW-0964">Secreted</keyword>
<keyword evidence="5" id="KW-1015">Disulfide bond</keyword>
<reference evidence="6" key="1">
    <citation type="journal article" date="2019" name="bioRxiv">
        <title>The Genome of the Zebra Mussel, Dreissena polymorpha: A Resource for Invasive Species Research.</title>
        <authorList>
            <person name="McCartney M.A."/>
            <person name="Auch B."/>
            <person name="Kono T."/>
            <person name="Mallez S."/>
            <person name="Zhang Y."/>
            <person name="Obille A."/>
            <person name="Becker A."/>
            <person name="Abrahante J.E."/>
            <person name="Garbe J."/>
            <person name="Badalamenti J.P."/>
            <person name="Herman A."/>
            <person name="Mangelson H."/>
            <person name="Liachko I."/>
            <person name="Sullivan S."/>
            <person name="Sone E.D."/>
            <person name="Koren S."/>
            <person name="Silverstein K.A.T."/>
            <person name="Beckman K.B."/>
            <person name="Gohl D.M."/>
        </authorList>
    </citation>
    <scope>NUCLEOTIDE SEQUENCE</scope>
    <source>
        <strain evidence="6">Duluth1</strain>
        <tissue evidence="6">Whole animal</tissue>
    </source>
</reference>
<evidence type="ECO:0000313" key="7">
    <source>
        <dbReference type="Proteomes" id="UP000828390"/>
    </source>
</evidence>
<sequence length="367" mass="40570">MHTIQDNVFKSKTVVVVENGYWALNVTTLLISQWLEKEDFQIVSVGRNGNVCRNASNINVCNQAVTCAANQACFMEVMTQANAQKSYTMSCRDNNDCSKLSSSIHPVGRSPDGLVRRQSSFDHHYCRECCSSSLYNIGICNHTQPSVCEDDPSIDCARISSIFNVCEDIHKAKMYMEGTGKKEIHINTSVDGNWNTWLSWTVCDVTCGNGTRSRDRACTNPAPQNGGQDCIGSSVTSETCSMAVCPIHGSWSEWSSWGSCSVTCDIGLQRRDRGCDTPYPALGGDHCFGDSRDDRICYESAFAITCGDGLRTKNRACNNPAPSFIGRYCDGQPQVTDLCYNKPCLERQNVAFSVYLQQSVYKMSATY</sequence>
<organism evidence="6 7">
    <name type="scientific">Dreissena polymorpha</name>
    <name type="common">Zebra mussel</name>
    <name type="synonym">Mytilus polymorpha</name>
    <dbReference type="NCBI Taxonomy" id="45954"/>
    <lineage>
        <taxon>Eukaryota</taxon>
        <taxon>Metazoa</taxon>
        <taxon>Spiralia</taxon>
        <taxon>Lophotrochozoa</taxon>
        <taxon>Mollusca</taxon>
        <taxon>Bivalvia</taxon>
        <taxon>Autobranchia</taxon>
        <taxon>Heteroconchia</taxon>
        <taxon>Euheterodonta</taxon>
        <taxon>Imparidentia</taxon>
        <taxon>Neoheterodontei</taxon>
        <taxon>Myida</taxon>
        <taxon>Dreissenoidea</taxon>
        <taxon>Dreissenidae</taxon>
        <taxon>Dreissena</taxon>
    </lineage>
</organism>
<keyword evidence="7" id="KW-1185">Reference proteome</keyword>
<dbReference type="InterPro" id="IPR052065">
    <property type="entry name" value="Compl_asym_regulator"/>
</dbReference>
<keyword evidence="4" id="KW-0677">Repeat</keyword>
<evidence type="ECO:0000256" key="5">
    <source>
        <dbReference type="ARBA" id="ARBA00023157"/>
    </source>
</evidence>
<dbReference type="PROSITE" id="PS50092">
    <property type="entry name" value="TSP1"/>
    <property type="match status" value="2"/>
</dbReference>
<dbReference type="AlphaFoldDB" id="A0A9D4HBU1"/>
<dbReference type="SUPFAM" id="SSF82895">
    <property type="entry name" value="TSP-1 type 1 repeat"/>
    <property type="match status" value="3"/>
</dbReference>
<dbReference type="PRINTS" id="PR01705">
    <property type="entry name" value="TSP1REPEAT"/>
</dbReference>
<comment type="caution">
    <text evidence="6">The sequence shown here is derived from an EMBL/GenBank/DDBJ whole genome shotgun (WGS) entry which is preliminary data.</text>
</comment>
<evidence type="ECO:0000256" key="3">
    <source>
        <dbReference type="ARBA" id="ARBA00022729"/>
    </source>
</evidence>
<protein>
    <recommendedName>
        <fullName evidence="8">Hemicentin-1</fullName>
    </recommendedName>
</protein>
<evidence type="ECO:0000256" key="2">
    <source>
        <dbReference type="ARBA" id="ARBA00022525"/>
    </source>
</evidence>
<dbReference type="SMART" id="SM00209">
    <property type="entry name" value="TSP1"/>
    <property type="match status" value="3"/>
</dbReference>
<dbReference type="FunFam" id="2.20.100.10:FF:000002">
    <property type="entry name" value="Unc-5 netrin receptor C"/>
    <property type="match status" value="1"/>
</dbReference>
<proteinExistence type="predicted"/>
<reference evidence="6" key="2">
    <citation type="submission" date="2020-11" db="EMBL/GenBank/DDBJ databases">
        <authorList>
            <person name="McCartney M.A."/>
            <person name="Auch B."/>
            <person name="Kono T."/>
            <person name="Mallez S."/>
            <person name="Becker A."/>
            <person name="Gohl D.M."/>
            <person name="Silverstein K.A.T."/>
            <person name="Koren S."/>
            <person name="Bechman K.B."/>
            <person name="Herman A."/>
            <person name="Abrahante J.E."/>
            <person name="Garbe J."/>
        </authorList>
    </citation>
    <scope>NUCLEOTIDE SEQUENCE</scope>
    <source>
        <strain evidence="6">Duluth1</strain>
        <tissue evidence="6">Whole animal</tissue>
    </source>
</reference>
<dbReference type="InterPro" id="IPR000884">
    <property type="entry name" value="TSP1_rpt"/>
</dbReference>